<dbReference type="EMBL" id="BMAT01010500">
    <property type="protein sequence ID" value="GFS27356.1"/>
    <property type="molecule type" value="Genomic_DNA"/>
</dbReference>
<accession>A0AAV4K180</accession>
<evidence type="ECO:0000313" key="2">
    <source>
        <dbReference type="Proteomes" id="UP000762676"/>
    </source>
</evidence>
<proteinExistence type="predicted"/>
<evidence type="ECO:0000313" key="1">
    <source>
        <dbReference type="EMBL" id="GFS27356.1"/>
    </source>
</evidence>
<protein>
    <submittedName>
        <fullName evidence="1">Uncharacterized protein</fullName>
    </submittedName>
</protein>
<keyword evidence="2" id="KW-1185">Reference proteome</keyword>
<name>A0AAV4K180_9GAST</name>
<reference evidence="1 2" key="1">
    <citation type="journal article" date="2021" name="Elife">
        <title>Chloroplast acquisition without the gene transfer in kleptoplastic sea slugs, Plakobranchus ocellatus.</title>
        <authorList>
            <person name="Maeda T."/>
            <person name="Takahashi S."/>
            <person name="Yoshida T."/>
            <person name="Shimamura S."/>
            <person name="Takaki Y."/>
            <person name="Nagai Y."/>
            <person name="Toyoda A."/>
            <person name="Suzuki Y."/>
            <person name="Arimoto A."/>
            <person name="Ishii H."/>
            <person name="Satoh N."/>
            <person name="Nishiyama T."/>
            <person name="Hasebe M."/>
            <person name="Maruyama T."/>
            <person name="Minagawa J."/>
            <person name="Obokata J."/>
            <person name="Shigenobu S."/>
        </authorList>
    </citation>
    <scope>NUCLEOTIDE SEQUENCE [LARGE SCALE GENOMIC DNA]</scope>
</reference>
<sequence>MRTQGIKRWNKEEQLILSTSAVTAQVEKKNQRTLTPEWMETSNLEDLMMTKNLEIYIEKENFQVIVGRLLKILSPLQKGTAKLCQRQFTDRVEQQFCTTKKRMFVHRLQKKN</sequence>
<dbReference type="AlphaFoldDB" id="A0AAV4K180"/>
<gene>
    <name evidence="1" type="ORF">ElyMa_005261100</name>
</gene>
<organism evidence="1 2">
    <name type="scientific">Elysia marginata</name>
    <dbReference type="NCBI Taxonomy" id="1093978"/>
    <lineage>
        <taxon>Eukaryota</taxon>
        <taxon>Metazoa</taxon>
        <taxon>Spiralia</taxon>
        <taxon>Lophotrochozoa</taxon>
        <taxon>Mollusca</taxon>
        <taxon>Gastropoda</taxon>
        <taxon>Heterobranchia</taxon>
        <taxon>Euthyneura</taxon>
        <taxon>Panpulmonata</taxon>
        <taxon>Sacoglossa</taxon>
        <taxon>Placobranchoidea</taxon>
        <taxon>Plakobranchidae</taxon>
        <taxon>Elysia</taxon>
    </lineage>
</organism>
<comment type="caution">
    <text evidence="1">The sequence shown here is derived from an EMBL/GenBank/DDBJ whole genome shotgun (WGS) entry which is preliminary data.</text>
</comment>
<dbReference type="Proteomes" id="UP000762676">
    <property type="component" value="Unassembled WGS sequence"/>
</dbReference>